<dbReference type="EMBL" id="AATS01000003">
    <property type="protein sequence ID" value="EAU55205.1"/>
    <property type="molecule type" value="Genomic_DNA"/>
</dbReference>
<name>Q0F1I6_9PROT</name>
<evidence type="ECO:0000313" key="1">
    <source>
        <dbReference type="EMBL" id="EAU55205.1"/>
    </source>
</evidence>
<keyword evidence="2" id="KW-1185">Reference proteome</keyword>
<sequence length="91" mass="10293">MNKEDDPQRRSAAQMLARHLAFSLQIRQGNQLRRLPGANGQETDTIDLIASWVLMRLGQTEQWPLPSSDAVLLVESLEAELRAYLQNIHIG</sequence>
<evidence type="ECO:0000313" key="2">
    <source>
        <dbReference type="Proteomes" id="UP000005297"/>
    </source>
</evidence>
<dbReference type="HOGENOM" id="CLU_2423444_0_0_0"/>
<dbReference type="Proteomes" id="UP000005297">
    <property type="component" value="Unassembled WGS sequence"/>
</dbReference>
<dbReference type="AlphaFoldDB" id="Q0F1I6"/>
<dbReference type="RefSeq" id="WP_009849668.1">
    <property type="nucleotide sequence ID" value="NZ_DS022294.1"/>
</dbReference>
<reference evidence="1 2" key="1">
    <citation type="submission" date="2006-09" db="EMBL/GenBank/DDBJ databases">
        <authorList>
            <person name="Emerson D."/>
            <person name="Ferriera S."/>
            <person name="Johnson J."/>
            <person name="Kravitz S."/>
            <person name="Halpern A."/>
            <person name="Remington K."/>
            <person name="Beeson K."/>
            <person name="Tran B."/>
            <person name="Rogers Y.-H."/>
            <person name="Friedman R."/>
            <person name="Venter J.C."/>
        </authorList>
    </citation>
    <scope>NUCLEOTIDE SEQUENCE [LARGE SCALE GENOMIC DNA]</scope>
    <source>
        <strain evidence="1 2">PV-1</strain>
    </source>
</reference>
<protein>
    <submittedName>
        <fullName evidence="1">Uncharacterized protein</fullName>
    </submittedName>
</protein>
<accession>Q0F1I6</accession>
<gene>
    <name evidence="1" type="ORF">SPV1_10751</name>
</gene>
<proteinExistence type="predicted"/>
<organism evidence="1 2">
    <name type="scientific">Mariprofundus ferrooxydans PV-1</name>
    <dbReference type="NCBI Taxonomy" id="314345"/>
    <lineage>
        <taxon>Bacteria</taxon>
        <taxon>Pseudomonadati</taxon>
        <taxon>Pseudomonadota</taxon>
        <taxon>Candidatius Mariprofundia</taxon>
        <taxon>Mariprofundales</taxon>
        <taxon>Mariprofundaceae</taxon>
        <taxon>Mariprofundus</taxon>
    </lineage>
</organism>
<comment type="caution">
    <text evidence="1">The sequence shown here is derived from an EMBL/GenBank/DDBJ whole genome shotgun (WGS) entry which is preliminary data.</text>
</comment>
<dbReference type="InParanoid" id="Q0F1I6"/>